<evidence type="ECO:0000256" key="4">
    <source>
        <dbReference type="ARBA" id="ARBA00022840"/>
    </source>
</evidence>
<dbReference type="OrthoDB" id="201153at2759"/>
<evidence type="ECO:0000259" key="6">
    <source>
        <dbReference type="Pfam" id="PF03109"/>
    </source>
</evidence>
<dbReference type="InterPro" id="IPR011009">
    <property type="entry name" value="Kinase-like_dom_sf"/>
</dbReference>
<dbReference type="GO" id="GO:0006744">
    <property type="term" value="P:ubiquinone biosynthetic process"/>
    <property type="evidence" value="ECO:0007669"/>
    <property type="project" value="TreeGrafter"/>
</dbReference>
<dbReference type="Proteomes" id="UP000007797">
    <property type="component" value="Unassembled WGS sequence"/>
</dbReference>
<evidence type="ECO:0000256" key="1">
    <source>
        <dbReference type="ARBA" id="ARBA00009670"/>
    </source>
</evidence>
<dbReference type="AlphaFoldDB" id="F4PSB6"/>
<dbReference type="GeneID" id="14873632"/>
<evidence type="ECO:0000256" key="5">
    <source>
        <dbReference type="SAM" id="MobiDB-lite"/>
    </source>
</evidence>
<dbReference type="Pfam" id="PF03109">
    <property type="entry name" value="ABC1"/>
    <property type="match status" value="1"/>
</dbReference>
<accession>F4PSB6</accession>
<protein>
    <submittedName>
        <fullName evidence="7">ABC1 family protein kinase</fullName>
    </submittedName>
</protein>
<proteinExistence type="inferred from homology"/>
<keyword evidence="7" id="KW-0418">Kinase</keyword>
<name>F4PSB6_CACFS</name>
<evidence type="ECO:0000256" key="2">
    <source>
        <dbReference type="ARBA" id="ARBA00022679"/>
    </source>
</evidence>
<organism evidence="7 8">
    <name type="scientific">Cavenderia fasciculata</name>
    <name type="common">Slime mold</name>
    <name type="synonym">Dictyostelium fasciculatum</name>
    <dbReference type="NCBI Taxonomy" id="261658"/>
    <lineage>
        <taxon>Eukaryota</taxon>
        <taxon>Amoebozoa</taxon>
        <taxon>Evosea</taxon>
        <taxon>Eumycetozoa</taxon>
        <taxon>Dictyostelia</taxon>
        <taxon>Acytosteliales</taxon>
        <taxon>Cavenderiaceae</taxon>
        <taxon>Cavenderia</taxon>
    </lineage>
</organism>
<feature type="compositionally biased region" description="Low complexity" evidence="5">
    <location>
        <begin position="41"/>
        <end position="55"/>
    </location>
</feature>
<dbReference type="InterPro" id="IPR051409">
    <property type="entry name" value="Atypical_kinase_ADCK"/>
</dbReference>
<dbReference type="OMA" id="TWGLGKR"/>
<keyword evidence="4" id="KW-0067">ATP-binding</keyword>
<dbReference type="KEGG" id="dfa:DFA_00523"/>
<feature type="domain" description="ABC1 atypical kinase-like" evidence="6">
    <location>
        <begin position="182"/>
        <end position="401"/>
    </location>
</feature>
<dbReference type="GO" id="GO:0005524">
    <property type="term" value="F:ATP binding"/>
    <property type="evidence" value="ECO:0007669"/>
    <property type="project" value="UniProtKB-KW"/>
</dbReference>
<dbReference type="RefSeq" id="XP_004358512.1">
    <property type="nucleotide sequence ID" value="XM_004358455.1"/>
</dbReference>
<keyword evidence="3" id="KW-0547">Nucleotide-binding</keyword>
<sequence length="518" mass="59000">MTSRLRDLVAVLGGGKRVVQGMLTISSSTPYIPRSYPPPTSTNTTNTNSNNNNNSKVQEDESTFLTATNPKIKYIELSREKTSVPHTRPARFWEFTIDLNIELAIGMGAGLVSEVTKRKMGGGTDGNNNNKQSHPLFNESNASRLSETFSRMRGTALKIGQVLSIQDESVLPANFVKMLEDVRKNANPMPLDQLYTTLEKELGVDWRSLFQTFEEQPIAAASIGQVHRAVTTDGREVAVKVQYPGVADSITSDIKTLLSMLKMVAPETGYIEYSLESARQELLKETDYHHEADNQRRMKHQLETSNNPHLRHFYVPDIIDHLSTKRILTTEFINGVSIDQIDTVNYNQKTRDWVSRNLLSLCLAELFQFQFMQTDPNWSNFILDFEKKRINLLDFGACRSYVGYFTGDENEAMRDAQAKAVMILSEPFASKEPYPFMPKRISNRITELIPVMLKNRLKPPPEETYSLHRKLSGCFLVCSKLQADVECNTIFKYYENLFELNHKDKEQEQVEVEEGKKI</sequence>
<dbReference type="InterPro" id="IPR034646">
    <property type="entry name" value="ADCK3_dom"/>
</dbReference>
<keyword evidence="2" id="KW-0808">Transferase</keyword>
<keyword evidence="8" id="KW-1185">Reference proteome</keyword>
<evidence type="ECO:0000313" key="8">
    <source>
        <dbReference type="Proteomes" id="UP000007797"/>
    </source>
</evidence>
<gene>
    <name evidence="7" type="primary">abkA</name>
    <name evidence="7" type="ORF">DFA_00523</name>
</gene>
<dbReference type="GO" id="GO:0016301">
    <property type="term" value="F:kinase activity"/>
    <property type="evidence" value="ECO:0007669"/>
    <property type="project" value="UniProtKB-KW"/>
</dbReference>
<feature type="compositionally biased region" description="Polar residues" evidence="5">
    <location>
        <begin position="126"/>
        <end position="141"/>
    </location>
</feature>
<dbReference type="InterPro" id="IPR004147">
    <property type="entry name" value="ABC1_dom"/>
</dbReference>
<feature type="region of interest" description="Disordered" evidence="5">
    <location>
        <begin position="30"/>
        <end position="62"/>
    </location>
</feature>
<feature type="region of interest" description="Disordered" evidence="5">
    <location>
        <begin position="119"/>
        <end position="141"/>
    </location>
</feature>
<evidence type="ECO:0000313" key="7">
    <source>
        <dbReference type="EMBL" id="EGG20662.1"/>
    </source>
</evidence>
<dbReference type="PANTHER" id="PTHR43851:SF3">
    <property type="entry name" value="COENZYME Q8"/>
    <property type="match status" value="1"/>
</dbReference>
<reference evidence="8" key="1">
    <citation type="journal article" date="2011" name="Genome Res.">
        <title>Phylogeny-wide analysis of social amoeba genomes highlights ancient origins for complex intercellular communication.</title>
        <authorList>
            <person name="Heidel A.J."/>
            <person name="Lawal H.M."/>
            <person name="Felder M."/>
            <person name="Schilde C."/>
            <person name="Helps N.R."/>
            <person name="Tunggal B."/>
            <person name="Rivero F."/>
            <person name="John U."/>
            <person name="Schleicher M."/>
            <person name="Eichinger L."/>
            <person name="Platzer M."/>
            <person name="Noegel A.A."/>
            <person name="Schaap P."/>
            <person name="Gloeckner G."/>
        </authorList>
    </citation>
    <scope>NUCLEOTIDE SEQUENCE [LARGE SCALE GENOMIC DNA]</scope>
    <source>
        <strain evidence="8">SH3</strain>
    </source>
</reference>
<dbReference type="STRING" id="1054147.F4PSB6"/>
<evidence type="ECO:0000256" key="3">
    <source>
        <dbReference type="ARBA" id="ARBA00022741"/>
    </source>
</evidence>
<dbReference type="PANTHER" id="PTHR43851">
    <property type="match status" value="1"/>
</dbReference>
<dbReference type="EMBL" id="GL883010">
    <property type="protein sequence ID" value="EGG20662.1"/>
    <property type="molecule type" value="Genomic_DNA"/>
</dbReference>
<comment type="similarity">
    <text evidence="1">Belongs to the protein kinase superfamily. ADCK protein kinase family.</text>
</comment>
<dbReference type="CDD" id="cd13970">
    <property type="entry name" value="ABC1_ADCK3"/>
    <property type="match status" value="1"/>
</dbReference>
<dbReference type="SUPFAM" id="SSF56112">
    <property type="entry name" value="Protein kinase-like (PK-like)"/>
    <property type="match status" value="1"/>
</dbReference>